<evidence type="ECO:0000313" key="2">
    <source>
        <dbReference type="EMBL" id="MED6291720.1"/>
    </source>
</evidence>
<sequence>MLYTHSHSPYILYTLRSRYRYPRGATSPRIPGGGPLPSGMETSRLPQHQSRLMPALLEPGRPQTPTPSSDQPPTTPVPVRKWGHAQKMGLPGPNEPANQSHPRMKQSQPPNDF</sequence>
<protein>
    <submittedName>
        <fullName evidence="2">Uncharacterized protein</fullName>
    </submittedName>
</protein>
<feature type="compositionally biased region" description="Polar residues" evidence="1">
    <location>
        <begin position="40"/>
        <end position="50"/>
    </location>
</feature>
<proteinExistence type="predicted"/>
<dbReference type="Proteomes" id="UP001352852">
    <property type="component" value="Unassembled WGS sequence"/>
</dbReference>
<keyword evidence="3" id="KW-1185">Reference proteome</keyword>
<feature type="region of interest" description="Disordered" evidence="1">
    <location>
        <begin position="21"/>
        <end position="113"/>
    </location>
</feature>
<accession>A0ABU7F045</accession>
<comment type="caution">
    <text evidence="2">The sequence shown here is derived from an EMBL/GenBank/DDBJ whole genome shotgun (WGS) entry which is preliminary data.</text>
</comment>
<organism evidence="2 3">
    <name type="scientific">Characodon lateralis</name>
    <dbReference type="NCBI Taxonomy" id="208331"/>
    <lineage>
        <taxon>Eukaryota</taxon>
        <taxon>Metazoa</taxon>
        <taxon>Chordata</taxon>
        <taxon>Craniata</taxon>
        <taxon>Vertebrata</taxon>
        <taxon>Euteleostomi</taxon>
        <taxon>Actinopterygii</taxon>
        <taxon>Neopterygii</taxon>
        <taxon>Teleostei</taxon>
        <taxon>Neoteleostei</taxon>
        <taxon>Acanthomorphata</taxon>
        <taxon>Ovalentaria</taxon>
        <taxon>Atherinomorphae</taxon>
        <taxon>Cyprinodontiformes</taxon>
        <taxon>Goodeidae</taxon>
        <taxon>Characodon</taxon>
    </lineage>
</organism>
<name>A0ABU7F045_9TELE</name>
<dbReference type="EMBL" id="JAHUTJ010068772">
    <property type="protein sequence ID" value="MED6291720.1"/>
    <property type="molecule type" value="Genomic_DNA"/>
</dbReference>
<gene>
    <name evidence="2" type="ORF">CHARACLAT_026450</name>
</gene>
<reference evidence="2 3" key="1">
    <citation type="submission" date="2021-06" db="EMBL/GenBank/DDBJ databases">
        <authorList>
            <person name="Palmer J.M."/>
        </authorList>
    </citation>
    <scope>NUCLEOTIDE SEQUENCE [LARGE SCALE GENOMIC DNA]</scope>
    <source>
        <strain evidence="2 3">CL_MEX2019</strain>
        <tissue evidence="2">Muscle</tissue>
    </source>
</reference>
<evidence type="ECO:0000256" key="1">
    <source>
        <dbReference type="SAM" id="MobiDB-lite"/>
    </source>
</evidence>
<feature type="compositionally biased region" description="Polar residues" evidence="1">
    <location>
        <begin position="96"/>
        <end position="113"/>
    </location>
</feature>
<evidence type="ECO:0000313" key="3">
    <source>
        <dbReference type="Proteomes" id="UP001352852"/>
    </source>
</evidence>